<dbReference type="Gene3D" id="1.10.3290.10">
    <property type="entry name" value="Fido-like domain"/>
    <property type="match status" value="1"/>
</dbReference>
<evidence type="ECO:0000259" key="1">
    <source>
        <dbReference type="PROSITE" id="PS51459"/>
    </source>
</evidence>
<comment type="caution">
    <text evidence="2">The sequence shown here is derived from an EMBL/GenBank/DDBJ whole genome shotgun (WGS) entry which is preliminary data.</text>
</comment>
<proteinExistence type="predicted"/>
<evidence type="ECO:0000313" key="2">
    <source>
        <dbReference type="EMBL" id="GGO47309.1"/>
    </source>
</evidence>
<dbReference type="Pfam" id="PF13784">
    <property type="entry name" value="Fic_N"/>
    <property type="match status" value="1"/>
</dbReference>
<feature type="domain" description="Fido" evidence="1">
    <location>
        <begin position="138"/>
        <end position="297"/>
    </location>
</feature>
<dbReference type="EMBL" id="BMLQ01000007">
    <property type="protein sequence ID" value="GGO47309.1"/>
    <property type="molecule type" value="Genomic_DNA"/>
</dbReference>
<dbReference type="InterPro" id="IPR040198">
    <property type="entry name" value="Fido_containing"/>
</dbReference>
<dbReference type="Proteomes" id="UP000642509">
    <property type="component" value="Unassembled WGS sequence"/>
</dbReference>
<dbReference type="InterPro" id="IPR003812">
    <property type="entry name" value="Fido"/>
</dbReference>
<organism evidence="2 3">
    <name type="scientific">Citricoccus zhacaiensis</name>
    <dbReference type="NCBI Taxonomy" id="489142"/>
    <lineage>
        <taxon>Bacteria</taxon>
        <taxon>Bacillati</taxon>
        <taxon>Actinomycetota</taxon>
        <taxon>Actinomycetes</taxon>
        <taxon>Micrococcales</taxon>
        <taxon>Micrococcaceae</taxon>
        <taxon>Citricoccus</taxon>
    </lineage>
</organism>
<accession>A0ABQ2M545</accession>
<sequence>MHVELSQFSSTATGELITIRGSTTQHGDWEHRAFLPNSLPDDMPTLSPATIMALADSRAALAALDNTARQLPNPQLLRQPTLRTEAQSTSALEGTYAPLPAVITADEEDVDSAEMREIMNYVQMANTGYFWHASERPISTSLLSDLQGILMKGTSLAGESGRLRPTQVVIGRREGFLPTDLPVKAARFVPVPPGDQLNAGVDGLMAWKSHDHSDTIDPVIKVGMAHYQFETLHPFRDGNGRLGRYLIVLDLLSTGVLSEPTLTVSPWFEARRTEYYQRLLAVSTSGDWDGYLEFFLRGLKHAAAATRQQMLELASVQASLKEAIRNARIRADSAHGLIDLATARPTFTVKQAAAELGLSDGGARRVIEQLVDLKILTVLQSTTGYRRRYYAPAVLDVLVAPHD</sequence>
<dbReference type="Pfam" id="PF02661">
    <property type="entry name" value="Fic"/>
    <property type="match status" value="1"/>
</dbReference>
<evidence type="ECO:0000313" key="3">
    <source>
        <dbReference type="Proteomes" id="UP000642509"/>
    </source>
</evidence>
<protein>
    <recommendedName>
        <fullName evidence="1">Fido domain-containing protein</fullName>
    </recommendedName>
</protein>
<gene>
    <name evidence="2" type="ORF">GCM10010977_24240</name>
</gene>
<dbReference type="PROSITE" id="PS51459">
    <property type="entry name" value="FIDO"/>
    <property type="match status" value="1"/>
</dbReference>
<dbReference type="SUPFAM" id="SSF140931">
    <property type="entry name" value="Fic-like"/>
    <property type="match status" value="1"/>
</dbReference>
<reference evidence="3" key="1">
    <citation type="journal article" date="2019" name="Int. J. Syst. Evol. Microbiol.">
        <title>The Global Catalogue of Microorganisms (GCM) 10K type strain sequencing project: providing services to taxonomists for standard genome sequencing and annotation.</title>
        <authorList>
            <consortium name="The Broad Institute Genomics Platform"/>
            <consortium name="The Broad Institute Genome Sequencing Center for Infectious Disease"/>
            <person name="Wu L."/>
            <person name="Ma J."/>
        </authorList>
    </citation>
    <scope>NUCLEOTIDE SEQUENCE [LARGE SCALE GENOMIC DNA]</scope>
    <source>
        <strain evidence="3">CGMCC 1.7064</strain>
    </source>
</reference>
<keyword evidence="3" id="KW-1185">Reference proteome</keyword>
<name>A0ABQ2M545_9MICC</name>
<dbReference type="InterPro" id="IPR025758">
    <property type="entry name" value="Fic/DOC_N"/>
</dbReference>
<dbReference type="PANTHER" id="PTHR13504">
    <property type="entry name" value="FIDO DOMAIN-CONTAINING PROTEIN DDB_G0283145"/>
    <property type="match status" value="1"/>
</dbReference>
<dbReference type="InterPro" id="IPR036597">
    <property type="entry name" value="Fido-like_dom_sf"/>
</dbReference>
<dbReference type="PANTHER" id="PTHR13504:SF38">
    <property type="entry name" value="FIDO DOMAIN-CONTAINING PROTEIN"/>
    <property type="match status" value="1"/>
</dbReference>